<keyword evidence="1" id="KW-0812">Transmembrane</keyword>
<evidence type="ECO:0000313" key="3">
    <source>
        <dbReference type="Proteomes" id="UP000179129"/>
    </source>
</evidence>
<accession>A0A1F5YTG5</accession>
<proteinExistence type="predicted"/>
<dbReference type="Proteomes" id="UP000179129">
    <property type="component" value="Unassembled WGS sequence"/>
</dbReference>
<keyword evidence="1" id="KW-0472">Membrane</keyword>
<feature type="transmembrane region" description="Helical" evidence="1">
    <location>
        <begin position="22"/>
        <end position="44"/>
    </location>
</feature>
<name>A0A1F5YTG5_9BACT</name>
<reference evidence="2 3" key="1">
    <citation type="journal article" date="2016" name="Nat. Commun.">
        <title>Thousands of microbial genomes shed light on interconnected biogeochemical processes in an aquifer system.</title>
        <authorList>
            <person name="Anantharaman K."/>
            <person name="Brown C.T."/>
            <person name="Hug L.A."/>
            <person name="Sharon I."/>
            <person name="Castelle C.J."/>
            <person name="Probst A.J."/>
            <person name="Thomas B.C."/>
            <person name="Singh A."/>
            <person name="Wilkins M.J."/>
            <person name="Karaoz U."/>
            <person name="Brodie E.L."/>
            <person name="Williams K.H."/>
            <person name="Hubbard S.S."/>
            <person name="Banfield J.F."/>
        </authorList>
    </citation>
    <scope>NUCLEOTIDE SEQUENCE [LARGE SCALE GENOMIC DNA]</scope>
</reference>
<dbReference type="EMBL" id="MFIX01000140">
    <property type="protein sequence ID" value="OGG03501.1"/>
    <property type="molecule type" value="Genomic_DNA"/>
</dbReference>
<protein>
    <submittedName>
        <fullName evidence="2">Uncharacterized protein</fullName>
    </submittedName>
</protein>
<comment type="caution">
    <text evidence="2">The sequence shown here is derived from an EMBL/GenBank/DDBJ whole genome shotgun (WGS) entry which is preliminary data.</text>
</comment>
<dbReference type="STRING" id="1817867.A3F83_09080"/>
<evidence type="ECO:0000313" key="2">
    <source>
        <dbReference type="EMBL" id="OGG03501.1"/>
    </source>
</evidence>
<keyword evidence="1" id="KW-1133">Transmembrane helix</keyword>
<organism evidence="2 3">
    <name type="scientific">Candidatus Glassbacteria bacterium RIFCSPLOWO2_12_FULL_58_11</name>
    <dbReference type="NCBI Taxonomy" id="1817867"/>
    <lineage>
        <taxon>Bacteria</taxon>
        <taxon>Candidatus Glassiibacteriota</taxon>
    </lineage>
</organism>
<sequence>MKKNHLTIIFMKDTNRPLTYEISIKLLIAVLVIFVGSASTYAFFIKGYYSLYKDNKKLEEIIRDLKIDIGGLQGTINQLKIDKTETVPEPSPEVAQQQSQEEDLQKTAKEVAIRELKLSEDKESGNLNFSFVLDKIEDNEQMMRGYLFVVLKNKAKQMINSFPEASFSGSVPADYRHGDRYAIRRFKGYRGELKLANDAAEVEILVYSDNGDLLARLTRRLS</sequence>
<gene>
    <name evidence="2" type="ORF">A3F83_09080</name>
</gene>
<dbReference type="AlphaFoldDB" id="A0A1F5YTG5"/>
<evidence type="ECO:0000256" key="1">
    <source>
        <dbReference type="SAM" id="Phobius"/>
    </source>
</evidence>